<dbReference type="Gene3D" id="2.170.270.10">
    <property type="entry name" value="SET domain"/>
    <property type="match status" value="2"/>
</dbReference>
<reference evidence="22" key="1">
    <citation type="submission" date="2025-08" db="UniProtKB">
        <authorList>
            <consortium name="Ensembl"/>
        </authorList>
    </citation>
    <scope>IDENTIFICATION</scope>
</reference>
<dbReference type="SMART" id="SM00391">
    <property type="entry name" value="MBD"/>
    <property type="match status" value="1"/>
</dbReference>
<dbReference type="EC" id="2.1.1.366" evidence="15"/>
<keyword evidence="10" id="KW-0498">Mitosis</keyword>
<evidence type="ECO:0000313" key="23">
    <source>
        <dbReference type="Proteomes" id="UP000472276"/>
    </source>
</evidence>
<evidence type="ECO:0000256" key="5">
    <source>
        <dbReference type="ARBA" id="ARBA00022603"/>
    </source>
</evidence>
<evidence type="ECO:0000259" key="20">
    <source>
        <dbReference type="PROSITE" id="PS50280"/>
    </source>
</evidence>
<dbReference type="Pfam" id="PF01429">
    <property type="entry name" value="MBD"/>
    <property type="match status" value="1"/>
</dbReference>
<dbReference type="GO" id="GO:0008270">
    <property type="term" value="F:zinc ion binding"/>
    <property type="evidence" value="ECO:0007669"/>
    <property type="project" value="InterPro"/>
</dbReference>
<keyword evidence="7" id="KW-0808">Transferase</keyword>
<dbReference type="Ensembl" id="ENSOABT00000027166.2">
    <property type="protein sequence ID" value="ENSOABP00000026410.2"/>
    <property type="gene ID" value="ENSOABG00000012486.2"/>
</dbReference>
<evidence type="ECO:0000313" key="22">
    <source>
        <dbReference type="Ensembl" id="ENSOABP00000026410.2"/>
    </source>
</evidence>
<keyword evidence="3" id="KW-0158">Chromosome</keyword>
<keyword evidence="4" id="KW-0217">Developmental protein</keyword>
<evidence type="ECO:0000256" key="1">
    <source>
        <dbReference type="ARBA" id="ARBA00004123"/>
    </source>
</evidence>
<dbReference type="SUPFAM" id="SSF82199">
    <property type="entry name" value="SET domain"/>
    <property type="match status" value="1"/>
</dbReference>
<evidence type="ECO:0000256" key="7">
    <source>
        <dbReference type="ARBA" id="ARBA00022679"/>
    </source>
</evidence>
<evidence type="ECO:0000256" key="4">
    <source>
        <dbReference type="ARBA" id="ARBA00022473"/>
    </source>
</evidence>
<evidence type="ECO:0000256" key="14">
    <source>
        <dbReference type="ARBA" id="ARBA00023306"/>
    </source>
</evidence>
<comment type="catalytic activity">
    <reaction evidence="18">
        <text>N(6),N(6)-dimethyl-L-lysyl(9)-[histone H3] + S-adenosyl-L-methionine = N(6),N(6),N(6)-trimethyl-L-lysyl(9)-[histone H3] + S-adenosyl-L-homocysteine + H(+)</text>
        <dbReference type="Rhea" id="RHEA:60288"/>
        <dbReference type="Rhea" id="RHEA-COMP:15538"/>
        <dbReference type="Rhea" id="RHEA-COMP:15541"/>
        <dbReference type="ChEBI" id="CHEBI:15378"/>
        <dbReference type="ChEBI" id="CHEBI:57856"/>
        <dbReference type="ChEBI" id="CHEBI:59789"/>
        <dbReference type="ChEBI" id="CHEBI:61961"/>
        <dbReference type="ChEBI" id="CHEBI:61976"/>
        <dbReference type="EC" id="2.1.1.366"/>
    </reaction>
</comment>
<keyword evidence="23" id="KW-1185">Reference proteome</keyword>
<dbReference type="InterPro" id="IPR016177">
    <property type="entry name" value="DNA-bd_dom_sf"/>
</dbReference>
<evidence type="ECO:0000256" key="13">
    <source>
        <dbReference type="ARBA" id="ARBA00023242"/>
    </source>
</evidence>
<dbReference type="PROSITE" id="PS50867">
    <property type="entry name" value="PRE_SET"/>
    <property type="match status" value="1"/>
</dbReference>
<dbReference type="Pfam" id="PF00856">
    <property type="entry name" value="SET"/>
    <property type="match status" value="1"/>
</dbReference>
<dbReference type="InterPro" id="IPR001214">
    <property type="entry name" value="SET_dom"/>
</dbReference>
<dbReference type="GO" id="GO:0070828">
    <property type="term" value="P:heterochromatin organization"/>
    <property type="evidence" value="ECO:0007669"/>
    <property type="project" value="TreeGrafter"/>
</dbReference>
<dbReference type="GO" id="GO:0032259">
    <property type="term" value="P:methylation"/>
    <property type="evidence" value="ECO:0007669"/>
    <property type="project" value="UniProtKB-KW"/>
</dbReference>
<dbReference type="InterPro" id="IPR007728">
    <property type="entry name" value="Pre-SET_dom"/>
</dbReference>
<evidence type="ECO:0000259" key="21">
    <source>
        <dbReference type="PROSITE" id="PS50867"/>
    </source>
</evidence>
<dbReference type="GO" id="GO:0005634">
    <property type="term" value="C:nucleus"/>
    <property type="evidence" value="ECO:0007669"/>
    <property type="project" value="UniProtKB-SubCell"/>
</dbReference>
<dbReference type="InterPro" id="IPR051516">
    <property type="entry name" value="SETDB_methyltransferase"/>
</dbReference>
<evidence type="ECO:0000256" key="3">
    <source>
        <dbReference type="ARBA" id="ARBA00022454"/>
    </source>
</evidence>
<evidence type="ECO:0000256" key="2">
    <source>
        <dbReference type="ARBA" id="ARBA00004286"/>
    </source>
</evidence>
<reference evidence="22" key="2">
    <citation type="submission" date="2025-09" db="UniProtKB">
        <authorList>
            <consortium name="Ensembl"/>
        </authorList>
    </citation>
    <scope>IDENTIFICATION</scope>
</reference>
<dbReference type="GO" id="GO:0051301">
    <property type="term" value="P:cell division"/>
    <property type="evidence" value="ECO:0007669"/>
    <property type="project" value="UniProtKB-KW"/>
</dbReference>
<feature type="region of interest" description="Disordered" evidence="19">
    <location>
        <begin position="276"/>
        <end position="297"/>
    </location>
</feature>
<keyword evidence="12" id="KW-0156">Chromatin regulator</keyword>
<dbReference type="PANTHER" id="PTHR46024">
    <property type="entry name" value="HISTONE-LYSINE N-METHYLTRANSFERASE EGGLESS"/>
    <property type="match status" value="1"/>
</dbReference>
<dbReference type="InterPro" id="IPR046341">
    <property type="entry name" value="SET_dom_sf"/>
</dbReference>
<feature type="compositionally biased region" description="Pro residues" evidence="19">
    <location>
        <begin position="480"/>
        <end position="489"/>
    </location>
</feature>
<evidence type="ECO:0000256" key="6">
    <source>
        <dbReference type="ARBA" id="ARBA00022618"/>
    </source>
</evidence>
<evidence type="ECO:0000256" key="15">
    <source>
        <dbReference type="ARBA" id="ARBA00039052"/>
    </source>
</evidence>
<dbReference type="AlphaFoldDB" id="A0A668TGT4"/>
<comment type="subcellular location">
    <subcellularLocation>
        <location evidence="2">Chromosome</location>
    </subcellularLocation>
    <subcellularLocation>
        <location evidence="1">Nucleus</location>
    </subcellularLocation>
</comment>
<dbReference type="GO" id="GO:0140947">
    <property type="term" value="F:histone H3K9me2 methyltransferase activity"/>
    <property type="evidence" value="ECO:0007669"/>
    <property type="project" value="UniProtKB-EC"/>
</dbReference>
<dbReference type="PROSITE" id="PS50280">
    <property type="entry name" value="SET"/>
    <property type="match status" value="1"/>
</dbReference>
<dbReference type="GO" id="GO:0003677">
    <property type="term" value="F:DNA binding"/>
    <property type="evidence" value="ECO:0007669"/>
    <property type="project" value="InterPro"/>
</dbReference>
<dbReference type="PANTHER" id="PTHR46024:SF3">
    <property type="entry name" value="HISTONE-LYSINE N-METHYLTRANSFERASE SETDB2"/>
    <property type="match status" value="1"/>
</dbReference>
<feature type="compositionally biased region" description="Polar residues" evidence="19">
    <location>
        <begin position="540"/>
        <end position="552"/>
    </location>
</feature>
<evidence type="ECO:0000256" key="19">
    <source>
        <dbReference type="SAM" id="MobiDB-lite"/>
    </source>
</evidence>
<proteinExistence type="predicted"/>
<dbReference type="OMA" id="IKGMYIS"/>
<evidence type="ECO:0000256" key="18">
    <source>
        <dbReference type="ARBA" id="ARBA00049087"/>
    </source>
</evidence>
<evidence type="ECO:0000256" key="12">
    <source>
        <dbReference type="ARBA" id="ARBA00022853"/>
    </source>
</evidence>
<gene>
    <name evidence="22" type="primary">SETDB2</name>
</gene>
<keyword evidence="8" id="KW-0949">S-adenosyl-L-methionine</keyword>
<evidence type="ECO:0000256" key="8">
    <source>
        <dbReference type="ARBA" id="ARBA00022691"/>
    </source>
</evidence>
<name>A0A668TGT4_OREAU</name>
<dbReference type="GO" id="GO:0010629">
    <property type="term" value="P:negative regulation of gene expression"/>
    <property type="evidence" value="ECO:0007669"/>
    <property type="project" value="TreeGrafter"/>
</dbReference>
<keyword evidence="9" id="KW-0479">Metal-binding</keyword>
<dbReference type="SUPFAM" id="SSF54171">
    <property type="entry name" value="DNA-binding domain"/>
    <property type="match status" value="1"/>
</dbReference>
<keyword evidence="6" id="KW-0132">Cell division</keyword>
<organism evidence="22 23">
    <name type="scientific">Oreochromis aureus</name>
    <name type="common">Israeli tilapia</name>
    <name type="synonym">Chromis aureus</name>
    <dbReference type="NCBI Taxonomy" id="47969"/>
    <lineage>
        <taxon>Eukaryota</taxon>
        <taxon>Metazoa</taxon>
        <taxon>Chordata</taxon>
        <taxon>Craniata</taxon>
        <taxon>Vertebrata</taxon>
        <taxon>Euteleostomi</taxon>
        <taxon>Actinopterygii</taxon>
        <taxon>Neopterygii</taxon>
        <taxon>Teleostei</taxon>
        <taxon>Neoteleostei</taxon>
        <taxon>Acanthomorphata</taxon>
        <taxon>Ovalentaria</taxon>
        <taxon>Cichlomorphae</taxon>
        <taxon>Cichliformes</taxon>
        <taxon>Cichlidae</taxon>
        <taxon>African cichlids</taxon>
        <taxon>Pseudocrenilabrinae</taxon>
        <taxon>Oreochromini</taxon>
        <taxon>Oreochromis</taxon>
    </lineage>
</organism>
<feature type="domain" description="Pre-SET" evidence="21">
    <location>
        <begin position="336"/>
        <end position="397"/>
    </location>
</feature>
<keyword evidence="5" id="KW-0489">Methyltransferase</keyword>
<keyword evidence="13" id="KW-0539">Nucleus</keyword>
<dbReference type="InterPro" id="IPR001739">
    <property type="entry name" value="Methyl_CpG_DNA-bd"/>
</dbReference>
<evidence type="ECO:0000256" key="16">
    <source>
        <dbReference type="ARBA" id="ARBA00040299"/>
    </source>
</evidence>
<dbReference type="SMART" id="SM00317">
    <property type="entry name" value="SET"/>
    <property type="match status" value="1"/>
</dbReference>
<feature type="region of interest" description="Disordered" evidence="19">
    <location>
        <begin position="474"/>
        <end position="553"/>
    </location>
</feature>
<keyword evidence="11" id="KW-0862">Zinc</keyword>
<evidence type="ECO:0000256" key="9">
    <source>
        <dbReference type="ARBA" id="ARBA00022723"/>
    </source>
</evidence>
<evidence type="ECO:0000256" key="17">
    <source>
        <dbReference type="ARBA" id="ARBA00042995"/>
    </source>
</evidence>
<accession>A0A668TGT4</accession>
<evidence type="ECO:0000256" key="11">
    <source>
        <dbReference type="ARBA" id="ARBA00022833"/>
    </source>
</evidence>
<dbReference type="Pfam" id="PF05033">
    <property type="entry name" value="Pre-SET"/>
    <property type="match status" value="1"/>
</dbReference>
<evidence type="ECO:0000256" key="10">
    <source>
        <dbReference type="ARBA" id="ARBA00022776"/>
    </source>
</evidence>
<sequence>METDEPLDPGYVEKAKAFWNNEDVDQVFDGVFKYLEHLKAMLKRGGATDKGSDPYQTRASRTLASFLILISLCLLSEYVQAFKLLEHLDCSSLASLQDQDTSVVQVVIGSEELLPGDFLQHSPSSSCSSSSSFLPPFNGLSSPTAPPAGREELLPPLVPVQLQYHLHTCSKSCLPCLPSMSQSMALFWGQNPLKIPLLCGFKRLTAMPLISPAKGGVPWDHGDQEQEDIGNWDVIYKAPCGLSLRNHDNVMLFLEATESYDILQVDFFTFNSSVRLDPPSPGGPRQPEQDLSRGAEPTPVELCVGDGGSRPAEFRYRKDRWPHGCFLSRGPKLFKACCDCTDGCSDAKRCACVALTSGESHYRHHRLLQANPSGLFECGPWCGCDRSRCQNRLVQRGIRVRLQVFQTQNRGWGVRCRDDLDRGTFVCIYAGVVLQRVPNPTEPPPPKLTRSDLPSDDEVEVVTEWLAPPVLEGRRNVLETPPPMSPPTSPTLHVPVIQRPSDSGSSTTDQEEIQAVLVGGLQPTSPSSGDREQDEKVASMSESPGVNGTKASMSLKRAAKVDEVCFVDARQEGNVSRFINHSCQPNLFIQNIFIDSHDPAFPVVAFFTSRAVVAGTELTWDYSANVQIDSLQKQEVSCLCESDNCHGRFTIEENLCDVCEVEGHIATEAK</sequence>
<protein>
    <recommendedName>
        <fullName evidence="16">Histone-lysine N-methyltransferase SETDB2</fullName>
        <ecNumber evidence="15">2.1.1.366</ecNumber>
    </recommendedName>
    <alternativeName>
        <fullName evidence="17">SET domain bifurcated 2</fullName>
    </alternativeName>
</protein>
<dbReference type="GO" id="GO:0005694">
    <property type="term" value="C:chromosome"/>
    <property type="evidence" value="ECO:0007669"/>
    <property type="project" value="UniProtKB-SubCell"/>
</dbReference>
<feature type="domain" description="SET" evidence="20">
    <location>
        <begin position="400"/>
        <end position="623"/>
    </location>
</feature>
<dbReference type="Proteomes" id="UP000472276">
    <property type="component" value="Unassembled WGS sequence"/>
</dbReference>
<dbReference type="SMART" id="SM00468">
    <property type="entry name" value="PreSET"/>
    <property type="match status" value="1"/>
</dbReference>
<keyword evidence="14" id="KW-0131">Cell cycle</keyword>